<dbReference type="SUPFAM" id="SSF55681">
    <property type="entry name" value="Class II aaRS and biotin synthetases"/>
    <property type="match status" value="1"/>
</dbReference>
<dbReference type="RefSeq" id="XP_062877360.1">
    <property type="nucleotide sequence ID" value="XM_063021290.1"/>
</dbReference>
<proteinExistence type="predicted"/>
<dbReference type="GO" id="GO:0004824">
    <property type="term" value="F:lysine-tRNA ligase activity"/>
    <property type="evidence" value="ECO:0007669"/>
    <property type="project" value="InterPro"/>
</dbReference>
<dbReference type="CDD" id="cd04322">
    <property type="entry name" value="LysRS_N"/>
    <property type="match status" value="1"/>
</dbReference>
<dbReference type="GeneID" id="88173341"/>
<evidence type="ECO:0000256" key="2">
    <source>
        <dbReference type="ARBA" id="ARBA00022741"/>
    </source>
</evidence>
<reference evidence="7 8" key="1">
    <citation type="submission" date="2023-10" db="EMBL/GenBank/DDBJ databases">
        <title>Draft Genome Sequence of Candida saopaulonensis from a very Premature Infant with Sepsis.</title>
        <authorList>
            <person name="Ning Y."/>
            <person name="Dai R."/>
            <person name="Xiao M."/>
            <person name="Xu Y."/>
            <person name="Yan Q."/>
            <person name="Zhang L."/>
        </authorList>
    </citation>
    <scope>NUCLEOTIDE SEQUENCE [LARGE SCALE GENOMIC DNA]</scope>
    <source>
        <strain evidence="7 8">19XY460</strain>
    </source>
</reference>
<dbReference type="InterPro" id="IPR018149">
    <property type="entry name" value="Lys-tRNA-synth_II_C"/>
</dbReference>
<organism evidence="7 8">
    <name type="scientific">Australozyma saopauloensis</name>
    <dbReference type="NCBI Taxonomy" id="291208"/>
    <lineage>
        <taxon>Eukaryota</taxon>
        <taxon>Fungi</taxon>
        <taxon>Dikarya</taxon>
        <taxon>Ascomycota</taxon>
        <taxon>Saccharomycotina</taxon>
        <taxon>Pichiomycetes</taxon>
        <taxon>Metschnikowiaceae</taxon>
        <taxon>Australozyma</taxon>
    </lineage>
</organism>
<protein>
    <recommendedName>
        <fullName evidence="5">Lysyl-tRNA synthetase</fullName>
    </recommendedName>
</protein>
<dbReference type="PRINTS" id="PR00982">
    <property type="entry name" value="TRNASYNTHLYS"/>
</dbReference>
<dbReference type="GO" id="GO:0000049">
    <property type="term" value="F:tRNA binding"/>
    <property type="evidence" value="ECO:0007669"/>
    <property type="project" value="TreeGrafter"/>
</dbReference>
<dbReference type="PANTHER" id="PTHR42918">
    <property type="entry name" value="LYSYL-TRNA SYNTHETASE"/>
    <property type="match status" value="1"/>
</dbReference>
<dbReference type="InterPro" id="IPR045864">
    <property type="entry name" value="aa-tRNA-synth_II/BPL/LPL"/>
</dbReference>
<dbReference type="InterPro" id="IPR012340">
    <property type="entry name" value="NA-bd_OB-fold"/>
</dbReference>
<sequence length="552" mass="63127">MLCSTFHLTKTDQMHHVRLSFNKTLRLRGIRFNSTEVHRFEARKNEISAESAPFYPPLSSVRSDAKLTRIPQFVQKYHNYKFLDLPGRCLQSNYQLEGRVLSVRKAGKALYFVDLVQDGERVQIYASNKQMGLLPLEFDRLHALIRAHDYISCVGRPFQTKVGELSLQLLTPIKIVSPCLKSTTLPDKVSDRKLINSDRVMNYLVNPALRERLMVKSIVTQAIRNHLIADKFLEVQTPLLSGAGTGANAEPFYSALKAVSGQKLQLRVAPELWLKRLVIAGFEKVFEIGPNFRNEGVDSTHNPEFTTCEFYRSFTTLPELMQMTESLFGAIFTQLEQQSPLLEVTREPLKLYASLGKGEFPKYEFIPTIEEKTKVEMPAVLSSQNLIEYFKVIGLSVPEQKQPSALLNKLSEVYLESMSHVHKNTPVFVYNQPAEMSPLAKSSKITYKDREYEILQRFELFINGMEYVNAYEEENSPYAQEDKFKQQQGYKADFNDNESLIPDWNYVKTMEYGLPPTGGWGCGIDRLSMLFSGSDRIEDVLSFGTLRDVVKQ</sequence>
<gene>
    <name evidence="7" type="ORF">PUMCH_002276</name>
</gene>
<dbReference type="InterPro" id="IPR004364">
    <property type="entry name" value="Aa-tRNA-synt_II"/>
</dbReference>
<evidence type="ECO:0000313" key="7">
    <source>
        <dbReference type="EMBL" id="WPK24977.1"/>
    </source>
</evidence>
<dbReference type="EMBL" id="CP138896">
    <property type="protein sequence ID" value="WPK24977.1"/>
    <property type="molecule type" value="Genomic_DNA"/>
</dbReference>
<dbReference type="InterPro" id="IPR006195">
    <property type="entry name" value="aa-tRNA-synth_II"/>
</dbReference>
<keyword evidence="4" id="KW-0030">Aminoacyl-tRNA synthetase</keyword>
<evidence type="ECO:0000259" key="6">
    <source>
        <dbReference type="PROSITE" id="PS50862"/>
    </source>
</evidence>
<dbReference type="GO" id="GO:0005739">
    <property type="term" value="C:mitochondrion"/>
    <property type="evidence" value="ECO:0007669"/>
    <property type="project" value="TreeGrafter"/>
</dbReference>
<dbReference type="PROSITE" id="PS50862">
    <property type="entry name" value="AA_TRNA_LIGASE_II"/>
    <property type="match status" value="1"/>
</dbReference>
<dbReference type="PANTHER" id="PTHR42918:SF5">
    <property type="entry name" value="LYSINE--TRNA LIGASE, MITOCHONDRIAL"/>
    <property type="match status" value="1"/>
</dbReference>
<dbReference type="GO" id="GO:0070154">
    <property type="term" value="P:mitochondrial lysyl-tRNA aminoacylation"/>
    <property type="evidence" value="ECO:0007669"/>
    <property type="project" value="TreeGrafter"/>
</dbReference>
<evidence type="ECO:0000256" key="1">
    <source>
        <dbReference type="ARBA" id="ARBA00022598"/>
    </source>
</evidence>
<evidence type="ECO:0000313" key="8">
    <source>
        <dbReference type="Proteomes" id="UP001338582"/>
    </source>
</evidence>
<name>A0AAX4H8X2_9ASCO</name>
<dbReference type="Gene3D" id="3.30.930.10">
    <property type="entry name" value="Bira Bifunctional Protein, Domain 2"/>
    <property type="match status" value="1"/>
</dbReference>
<dbReference type="AlphaFoldDB" id="A0AAX4H8X2"/>
<evidence type="ECO:0000256" key="4">
    <source>
        <dbReference type="ARBA" id="ARBA00023146"/>
    </source>
</evidence>
<keyword evidence="2" id="KW-0547">Nucleotide-binding</keyword>
<keyword evidence="1" id="KW-0436">Ligase</keyword>
<dbReference type="InterPro" id="IPR044136">
    <property type="entry name" value="Lys-tRNA-ligase_II_N"/>
</dbReference>
<evidence type="ECO:0000256" key="3">
    <source>
        <dbReference type="ARBA" id="ARBA00022840"/>
    </source>
</evidence>
<dbReference type="Gene3D" id="2.40.50.140">
    <property type="entry name" value="Nucleic acid-binding proteins"/>
    <property type="match status" value="1"/>
</dbReference>
<dbReference type="Proteomes" id="UP001338582">
    <property type="component" value="Chromosome 3"/>
</dbReference>
<keyword evidence="3" id="KW-0067">ATP-binding</keyword>
<feature type="domain" description="Aminoacyl-transfer RNA synthetases class-II family profile" evidence="6">
    <location>
        <begin position="213"/>
        <end position="548"/>
    </location>
</feature>
<dbReference type="SUPFAM" id="SSF50249">
    <property type="entry name" value="Nucleic acid-binding proteins"/>
    <property type="match status" value="1"/>
</dbReference>
<dbReference type="Pfam" id="PF00152">
    <property type="entry name" value="tRNA-synt_2"/>
    <property type="match status" value="1"/>
</dbReference>
<dbReference type="GO" id="GO:0005524">
    <property type="term" value="F:ATP binding"/>
    <property type="evidence" value="ECO:0007669"/>
    <property type="project" value="UniProtKB-KW"/>
</dbReference>
<evidence type="ECO:0000256" key="5">
    <source>
        <dbReference type="ARBA" id="ARBA00030563"/>
    </source>
</evidence>
<keyword evidence="8" id="KW-1185">Reference proteome</keyword>
<dbReference type="KEGG" id="asau:88173341"/>
<accession>A0AAX4H8X2</accession>